<dbReference type="CDD" id="cd00585">
    <property type="entry name" value="Peptidase_C1B"/>
    <property type="match status" value="1"/>
</dbReference>
<dbReference type="GO" id="GO:0005737">
    <property type="term" value="C:cytoplasm"/>
    <property type="evidence" value="ECO:0007669"/>
    <property type="project" value="TreeGrafter"/>
</dbReference>
<dbReference type="Proteomes" id="UP000179266">
    <property type="component" value="Unassembled WGS sequence"/>
</dbReference>
<dbReference type="InterPro" id="IPR038765">
    <property type="entry name" value="Papain-like_cys_pep_sf"/>
</dbReference>
<reference evidence="6 7" key="1">
    <citation type="journal article" date="2016" name="Nat. Commun.">
        <title>Thousands of microbial genomes shed light on interconnected biogeochemical processes in an aquifer system.</title>
        <authorList>
            <person name="Anantharaman K."/>
            <person name="Brown C.T."/>
            <person name="Hug L.A."/>
            <person name="Sharon I."/>
            <person name="Castelle C.J."/>
            <person name="Probst A.J."/>
            <person name="Thomas B.C."/>
            <person name="Singh A."/>
            <person name="Wilkins M.J."/>
            <person name="Karaoz U."/>
            <person name="Brodie E.L."/>
            <person name="Williams K.H."/>
            <person name="Hubbard S.S."/>
            <person name="Banfield J.F."/>
        </authorList>
    </citation>
    <scope>NUCLEOTIDE SEQUENCE [LARGE SCALE GENOMIC DNA]</scope>
</reference>
<proteinExistence type="inferred from homology"/>
<dbReference type="GO" id="GO:0070005">
    <property type="term" value="F:cysteine-type aminopeptidase activity"/>
    <property type="evidence" value="ECO:0007669"/>
    <property type="project" value="InterPro"/>
</dbReference>
<dbReference type="GO" id="GO:0006508">
    <property type="term" value="P:proteolysis"/>
    <property type="evidence" value="ECO:0007669"/>
    <property type="project" value="UniProtKB-KW"/>
</dbReference>
<dbReference type="Gene3D" id="3.90.70.10">
    <property type="entry name" value="Cysteine proteinases"/>
    <property type="match status" value="1"/>
</dbReference>
<evidence type="ECO:0000313" key="7">
    <source>
        <dbReference type="Proteomes" id="UP000179266"/>
    </source>
</evidence>
<dbReference type="AlphaFoldDB" id="A0A1F7RX17"/>
<sequence>MAKDINSGALTIKQIESFEKDFQTRPENKIMMNAVTRGNIQEIAINRQVINQMDLSFSNEVESGGPITDQMQAGTCWLFAELNWLRTLAIKKMKAEKFEFSQNYIIFWNKLEKSNYFLENMIEYRDKPWDDRRVYHLINIPVPDGGEWHMAADIIDKYGIVPKSAMPDTFNREKSKFLNEMLFYKLREGAAKLRAMHEEGKPVSALRKEKMEIMKLIYRILAIMLGEPPRKFDFGFRDKDKKYHRSPGITPKQFFKKYVGINTADIYCLLSCPTPDTPYYKTFTAEFFANTIGGREMIALNVPNNILLGRAIQVLKSGEACLFSADVLQHSHSKEGLLDTGIYDYDLIFNTPFKMDKITRIQTLQTRLTHCMVLVGVDLVNGKPVKWKVENSWGESVGKKGIFIMSENWFDEHVYALIIHKKFLTKKMLQLFKQPPISLPPWHPMI</sequence>
<keyword evidence="2 4" id="KW-0378">Hydrolase</keyword>
<evidence type="ECO:0000256" key="5">
    <source>
        <dbReference type="PIRSR" id="PIRSR005700-1"/>
    </source>
</evidence>
<organism evidence="6 7">
    <name type="scientific">Candidatus Schekmanbacteria bacterium RBG_13_48_7</name>
    <dbReference type="NCBI Taxonomy" id="1817878"/>
    <lineage>
        <taxon>Bacteria</taxon>
        <taxon>Candidatus Schekmaniibacteriota</taxon>
    </lineage>
</organism>
<dbReference type="GO" id="GO:0009636">
    <property type="term" value="P:response to toxic substance"/>
    <property type="evidence" value="ECO:0007669"/>
    <property type="project" value="TreeGrafter"/>
</dbReference>
<dbReference type="GO" id="GO:0043418">
    <property type="term" value="P:homocysteine catabolic process"/>
    <property type="evidence" value="ECO:0007669"/>
    <property type="project" value="TreeGrafter"/>
</dbReference>
<evidence type="ECO:0000256" key="4">
    <source>
        <dbReference type="PIRNR" id="PIRNR005700"/>
    </source>
</evidence>
<keyword evidence="3 4" id="KW-0788">Thiol protease</keyword>
<dbReference type="PANTHER" id="PTHR10363">
    <property type="entry name" value="BLEOMYCIN HYDROLASE"/>
    <property type="match status" value="1"/>
</dbReference>
<comment type="similarity">
    <text evidence="4">Belongs to the peptidase C1 family.</text>
</comment>
<protein>
    <recommendedName>
        <fullName evidence="4">Aminopeptidase</fullName>
    </recommendedName>
</protein>
<accession>A0A1F7RX17</accession>
<dbReference type="PANTHER" id="PTHR10363:SF2">
    <property type="entry name" value="BLEOMYCIN HYDROLASE"/>
    <property type="match status" value="1"/>
</dbReference>
<dbReference type="EMBL" id="MGDD01000146">
    <property type="protein sequence ID" value="OGL46096.1"/>
    <property type="molecule type" value="Genomic_DNA"/>
</dbReference>
<evidence type="ECO:0000256" key="1">
    <source>
        <dbReference type="ARBA" id="ARBA00022670"/>
    </source>
</evidence>
<dbReference type="Pfam" id="PF03051">
    <property type="entry name" value="Peptidase_C1_2"/>
    <property type="match status" value="1"/>
</dbReference>
<dbReference type="InterPro" id="IPR025660">
    <property type="entry name" value="Pept_his_AS"/>
</dbReference>
<keyword evidence="4" id="KW-0031">Aminopeptidase</keyword>
<keyword evidence="1 4" id="KW-0645">Protease</keyword>
<feature type="active site" evidence="5">
    <location>
        <position position="370"/>
    </location>
</feature>
<evidence type="ECO:0000256" key="3">
    <source>
        <dbReference type="ARBA" id="ARBA00022807"/>
    </source>
</evidence>
<comment type="caution">
    <text evidence="6">The sequence shown here is derived from an EMBL/GenBank/DDBJ whole genome shotgun (WGS) entry which is preliminary data.</text>
</comment>
<dbReference type="InterPro" id="IPR004134">
    <property type="entry name" value="Peptidase_C1B"/>
</dbReference>
<name>A0A1F7RX17_9BACT</name>
<gene>
    <name evidence="6" type="ORF">A2161_09535</name>
</gene>
<evidence type="ECO:0000256" key="2">
    <source>
        <dbReference type="ARBA" id="ARBA00022801"/>
    </source>
</evidence>
<dbReference type="PROSITE" id="PS00639">
    <property type="entry name" value="THIOL_PROTEASE_HIS"/>
    <property type="match status" value="1"/>
</dbReference>
<evidence type="ECO:0000313" key="6">
    <source>
        <dbReference type="EMBL" id="OGL46096.1"/>
    </source>
</evidence>
<dbReference type="PIRSF" id="PIRSF005700">
    <property type="entry name" value="PepC"/>
    <property type="match status" value="1"/>
</dbReference>
<feature type="active site" evidence="5">
    <location>
        <position position="76"/>
    </location>
</feature>
<dbReference type="SUPFAM" id="SSF54001">
    <property type="entry name" value="Cysteine proteinases"/>
    <property type="match status" value="1"/>
</dbReference>
<feature type="active site" evidence="5">
    <location>
        <position position="391"/>
    </location>
</feature>